<proteinExistence type="predicted"/>
<dbReference type="WBParaSite" id="BPAG_0000674201-mRNA-1">
    <property type="protein sequence ID" value="BPAG_0000674201-mRNA-1"/>
    <property type="gene ID" value="BPAG_0000674201"/>
</dbReference>
<protein>
    <submittedName>
        <fullName evidence="9">TPR_REGION domain-containing protein</fullName>
    </submittedName>
</protein>
<dbReference type="GO" id="GO:0005929">
    <property type="term" value="C:cilium"/>
    <property type="evidence" value="ECO:0007669"/>
    <property type="project" value="UniProtKB-SubCell"/>
</dbReference>
<dbReference type="Pfam" id="PF24762">
    <property type="entry name" value="TPR_IF140-IFT172"/>
    <property type="match status" value="1"/>
</dbReference>
<dbReference type="STRING" id="6280.A0A0N4TEV4"/>
<evidence type="ECO:0000256" key="3">
    <source>
        <dbReference type="ARBA" id="ARBA00022737"/>
    </source>
</evidence>
<evidence type="ECO:0000256" key="2">
    <source>
        <dbReference type="ARBA" id="ARBA00022574"/>
    </source>
</evidence>
<evidence type="ECO:0000313" key="7">
    <source>
        <dbReference type="EMBL" id="VDN87893.1"/>
    </source>
</evidence>
<reference evidence="9" key="1">
    <citation type="submission" date="2017-02" db="UniProtKB">
        <authorList>
            <consortium name="WormBaseParasite"/>
        </authorList>
    </citation>
    <scope>IDENTIFICATION</scope>
</reference>
<reference evidence="7 8" key="2">
    <citation type="submission" date="2018-11" db="EMBL/GenBank/DDBJ databases">
        <authorList>
            <consortium name="Pathogen Informatics"/>
        </authorList>
    </citation>
    <scope>NUCLEOTIDE SEQUENCE [LARGE SCALE GENOMIC DNA]</scope>
</reference>
<dbReference type="InterPro" id="IPR056168">
    <property type="entry name" value="TPR_IF140/IFT172/WDR19"/>
</dbReference>
<evidence type="ECO:0000313" key="8">
    <source>
        <dbReference type="Proteomes" id="UP000278627"/>
    </source>
</evidence>
<sequence>MISRALDLAFRTDQFSALDLITNELDENSDPRILERAAEFFKNNQQYNKAVQLLAYSKKVHIYNYKIMNKGLFVLLKLIFFDKKINLQILLFKFIACNII</sequence>
<evidence type="ECO:0000259" key="6">
    <source>
        <dbReference type="Pfam" id="PF24762"/>
    </source>
</evidence>
<feature type="domain" description="IF140/IFT172/WDR19 TPR" evidence="6">
    <location>
        <begin position="1"/>
        <end position="61"/>
    </location>
</feature>
<comment type="subcellular location">
    <subcellularLocation>
        <location evidence="1">Cell projection</location>
        <location evidence="1">Cilium</location>
    </subcellularLocation>
</comment>
<dbReference type="AlphaFoldDB" id="A0A0N4TEV4"/>
<evidence type="ECO:0000313" key="9">
    <source>
        <dbReference type="WBParaSite" id="BPAG_0000674201-mRNA-1"/>
    </source>
</evidence>
<evidence type="ECO:0000256" key="5">
    <source>
        <dbReference type="ARBA" id="ARBA00023273"/>
    </source>
</evidence>
<dbReference type="EMBL" id="UZAD01006493">
    <property type="protein sequence ID" value="VDN87893.1"/>
    <property type="molecule type" value="Genomic_DNA"/>
</dbReference>
<keyword evidence="5" id="KW-0966">Cell projection</keyword>
<keyword evidence="3" id="KW-0677">Repeat</keyword>
<evidence type="ECO:0000256" key="4">
    <source>
        <dbReference type="ARBA" id="ARBA00023069"/>
    </source>
</evidence>
<keyword evidence="2" id="KW-0853">WD repeat</keyword>
<evidence type="ECO:0000256" key="1">
    <source>
        <dbReference type="ARBA" id="ARBA00004138"/>
    </source>
</evidence>
<keyword evidence="8" id="KW-1185">Reference proteome</keyword>
<dbReference type="Proteomes" id="UP000278627">
    <property type="component" value="Unassembled WGS sequence"/>
</dbReference>
<organism evidence="9">
    <name type="scientific">Brugia pahangi</name>
    <name type="common">Filarial nematode worm</name>
    <dbReference type="NCBI Taxonomy" id="6280"/>
    <lineage>
        <taxon>Eukaryota</taxon>
        <taxon>Metazoa</taxon>
        <taxon>Ecdysozoa</taxon>
        <taxon>Nematoda</taxon>
        <taxon>Chromadorea</taxon>
        <taxon>Rhabditida</taxon>
        <taxon>Spirurina</taxon>
        <taxon>Spiruromorpha</taxon>
        <taxon>Filarioidea</taxon>
        <taxon>Onchocercidae</taxon>
        <taxon>Brugia</taxon>
    </lineage>
</organism>
<accession>A0A0N4TEV4</accession>
<gene>
    <name evidence="7" type="ORF">BPAG_LOCUS6707</name>
</gene>
<name>A0A0N4TEV4_BRUPA</name>
<keyword evidence="4" id="KW-0969">Cilium</keyword>